<dbReference type="InterPro" id="IPR051603">
    <property type="entry name" value="Zinc-ADH_QOR/CCCR"/>
</dbReference>
<keyword evidence="4" id="KW-1185">Reference proteome</keyword>
<sequence length="319" mass="32275">MRAIGVYEFGGPDVLRVVDLAEPHAGPGQVRVRVHAAAVNPADTLLRSGVHAGAFAGTPAPYVLGMDIAGVIDEIGPGTPTSLSMGEPVMAMVDPLPPAAGGYAEYVVLPAGWVVPAPAGVGHPAAATLPMNGLTALLALDLLALAPGSVLAVTGAAGTLGGYLVQMGRHAGLTVVADAAPADEALVRRSGAADVVARGADVAERIRARYPDGVDAVADTALVGPRLLDAVRDGGAYARFRSGDEPGGHRFDDGGAVSVRAVFVPDYAGRTDKLHQIRRLAESGVLTPRVAATLPAAQAADAHRSLEAGGVRGRLVLTF</sequence>
<organism evidence="3 4">
    <name type="scientific">Sphaerisporangium rhizosphaerae</name>
    <dbReference type="NCBI Taxonomy" id="2269375"/>
    <lineage>
        <taxon>Bacteria</taxon>
        <taxon>Bacillati</taxon>
        <taxon>Actinomycetota</taxon>
        <taxon>Actinomycetes</taxon>
        <taxon>Streptosporangiales</taxon>
        <taxon>Streptosporangiaceae</taxon>
        <taxon>Sphaerisporangium</taxon>
    </lineage>
</organism>
<dbReference type="Pfam" id="PF13602">
    <property type="entry name" value="ADH_zinc_N_2"/>
    <property type="match status" value="1"/>
</dbReference>
<evidence type="ECO:0000259" key="2">
    <source>
        <dbReference type="SMART" id="SM00829"/>
    </source>
</evidence>
<evidence type="ECO:0000313" key="4">
    <source>
        <dbReference type="Proteomes" id="UP001596496"/>
    </source>
</evidence>
<dbReference type="Proteomes" id="UP001596496">
    <property type="component" value="Unassembled WGS sequence"/>
</dbReference>
<dbReference type="SMART" id="SM00829">
    <property type="entry name" value="PKS_ER"/>
    <property type="match status" value="1"/>
</dbReference>
<name>A0ABW2P2W6_9ACTN</name>
<dbReference type="CDD" id="cd05289">
    <property type="entry name" value="MDR_like_2"/>
    <property type="match status" value="1"/>
</dbReference>
<dbReference type="EC" id="1.-.-.-" evidence="3"/>
<dbReference type="GO" id="GO:0016491">
    <property type="term" value="F:oxidoreductase activity"/>
    <property type="evidence" value="ECO:0007669"/>
    <property type="project" value="UniProtKB-KW"/>
</dbReference>
<dbReference type="SUPFAM" id="SSF50129">
    <property type="entry name" value="GroES-like"/>
    <property type="match status" value="1"/>
</dbReference>
<keyword evidence="1" id="KW-0521">NADP</keyword>
<dbReference type="Gene3D" id="3.40.50.720">
    <property type="entry name" value="NAD(P)-binding Rossmann-like Domain"/>
    <property type="match status" value="1"/>
</dbReference>
<dbReference type="Pfam" id="PF08240">
    <property type="entry name" value="ADH_N"/>
    <property type="match status" value="1"/>
</dbReference>
<reference evidence="4" key="1">
    <citation type="journal article" date="2019" name="Int. J. Syst. Evol. Microbiol.">
        <title>The Global Catalogue of Microorganisms (GCM) 10K type strain sequencing project: providing services to taxonomists for standard genome sequencing and annotation.</title>
        <authorList>
            <consortium name="The Broad Institute Genomics Platform"/>
            <consortium name="The Broad Institute Genome Sequencing Center for Infectious Disease"/>
            <person name="Wu L."/>
            <person name="Ma J."/>
        </authorList>
    </citation>
    <scope>NUCLEOTIDE SEQUENCE [LARGE SCALE GENOMIC DNA]</scope>
    <source>
        <strain evidence="4">CECT 7649</strain>
    </source>
</reference>
<keyword evidence="3" id="KW-0560">Oxidoreductase</keyword>
<dbReference type="InterPro" id="IPR013154">
    <property type="entry name" value="ADH-like_N"/>
</dbReference>
<dbReference type="SUPFAM" id="SSF51735">
    <property type="entry name" value="NAD(P)-binding Rossmann-fold domains"/>
    <property type="match status" value="1"/>
</dbReference>
<feature type="domain" description="Enoyl reductase (ER)" evidence="2">
    <location>
        <begin position="10"/>
        <end position="317"/>
    </location>
</feature>
<dbReference type="EMBL" id="JBHTCG010000008">
    <property type="protein sequence ID" value="MFC7383524.1"/>
    <property type="molecule type" value="Genomic_DNA"/>
</dbReference>
<dbReference type="InterPro" id="IPR020843">
    <property type="entry name" value="ER"/>
</dbReference>
<gene>
    <name evidence="3" type="ORF">ACFQSB_14985</name>
</gene>
<protein>
    <submittedName>
        <fullName evidence="3">NADP-dependent oxidoreductase</fullName>
        <ecNumber evidence="3">1.-.-.-</ecNumber>
    </submittedName>
</protein>
<comment type="caution">
    <text evidence="3">The sequence shown here is derived from an EMBL/GenBank/DDBJ whole genome shotgun (WGS) entry which is preliminary data.</text>
</comment>
<dbReference type="PANTHER" id="PTHR44154">
    <property type="entry name" value="QUINONE OXIDOREDUCTASE"/>
    <property type="match status" value="1"/>
</dbReference>
<proteinExistence type="predicted"/>
<dbReference type="Gene3D" id="3.90.180.10">
    <property type="entry name" value="Medium-chain alcohol dehydrogenases, catalytic domain"/>
    <property type="match status" value="1"/>
</dbReference>
<dbReference type="RefSeq" id="WP_380827017.1">
    <property type="nucleotide sequence ID" value="NZ_JBHTCG010000008.1"/>
</dbReference>
<dbReference type="InterPro" id="IPR036291">
    <property type="entry name" value="NAD(P)-bd_dom_sf"/>
</dbReference>
<dbReference type="PANTHER" id="PTHR44154:SF1">
    <property type="entry name" value="QUINONE OXIDOREDUCTASE"/>
    <property type="match status" value="1"/>
</dbReference>
<evidence type="ECO:0000256" key="1">
    <source>
        <dbReference type="ARBA" id="ARBA00022857"/>
    </source>
</evidence>
<dbReference type="InterPro" id="IPR011032">
    <property type="entry name" value="GroES-like_sf"/>
</dbReference>
<evidence type="ECO:0000313" key="3">
    <source>
        <dbReference type="EMBL" id="MFC7383524.1"/>
    </source>
</evidence>
<accession>A0ABW2P2W6</accession>